<keyword evidence="3" id="KW-0560">Oxidoreductase</keyword>
<evidence type="ECO:0000313" key="3">
    <source>
        <dbReference type="EMBL" id="CAI54968.1"/>
    </source>
</evidence>
<sequence>MTYHTSDAEHPIDVLNLASLEGRVKERMEAGAFGYIRGGSEDEWTMAENTSAFNQKKIMPVFYKGLNMLICTQNCGILI</sequence>
<organism evidence="3 4">
    <name type="scientific">Latilactobacillus sakei subsp. sakei (strain 23K)</name>
    <name type="common">Lactobacillus sakei subsp. sakei</name>
    <dbReference type="NCBI Taxonomy" id="314315"/>
    <lineage>
        <taxon>Bacteria</taxon>
        <taxon>Bacillati</taxon>
        <taxon>Bacillota</taxon>
        <taxon>Bacilli</taxon>
        <taxon>Lactobacillales</taxon>
        <taxon>Lactobacillaceae</taxon>
        <taxon>Latilactobacillus</taxon>
    </lineage>
</organism>
<dbReference type="HOGENOM" id="CLU_196716_0_0_9"/>
<keyword evidence="4" id="KW-1185">Reference proteome</keyword>
<dbReference type="GO" id="GO:0050040">
    <property type="term" value="F:lactate 2-monooxygenase activity"/>
    <property type="evidence" value="ECO:0007669"/>
    <property type="project" value="UniProtKB-EC"/>
</dbReference>
<proteinExistence type="predicted"/>
<comment type="cofactor">
    <cofactor evidence="1">
        <name>FMN</name>
        <dbReference type="ChEBI" id="CHEBI:58210"/>
    </cofactor>
</comment>
<dbReference type="STRING" id="314315.LCA_0664"/>
<dbReference type="EMBL" id="CR936503">
    <property type="protein sequence ID" value="CAI54968.1"/>
    <property type="molecule type" value="Genomic_DNA"/>
</dbReference>
<feature type="domain" description="FMN-dependent dehydrogenase" evidence="2">
    <location>
        <begin position="25"/>
        <end position="64"/>
    </location>
</feature>
<dbReference type="Gene3D" id="3.20.20.70">
    <property type="entry name" value="Aldolase class I"/>
    <property type="match status" value="1"/>
</dbReference>
<evidence type="ECO:0000256" key="1">
    <source>
        <dbReference type="ARBA" id="ARBA00001917"/>
    </source>
</evidence>
<dbReference type="AlphaFoldDB" id="Q38XW1"/>
<evidence type="ECO:0000259" key="2">
    <source>
        <dbReference type="Pfam" id="PF01070"/>
    </source>
</evidence>
<dbReference type="SUPFAM" id="SSF51395">
    <property type="entry name" value="FMN-linked oxidoreductases"/>
    <property type="match status" value="1"/>
</dbReference>
<dbReference type="InterPro" id="IPR013785">
    <property type="entry name" value="Aldolase_TIM"/>
</dbReference>
<protein>
    <submittedName>
        <fullName evidence="3">L-lactate oxidase (N-terminal), degenerate</fullName>
        <ecNumber evidence="3">1.13.12.4</ecNumber>
    </submittedName>
</protein>
<dbReference type="InterPro" id="IPR000262">
    <property type="entry name" value="FMN-dep_DH"/>
</dbReference>
<reference evidence="4" key="1">
    <citation type="journal article" date="2005" name="Nat. Biotechnol.">
        <title>The complete genome sequence of the meat-borne lactic acid bacterium Lactobacillus sakei 23K.</title>
        <authorList>
            <person name="Chaillou S."/>
            <person name="Champomier-Verges M.-C."/>
            <person name="Cornet M."/>
            <person name="Crutz-Le Coq A.-M."/>
            <person name="Dudez A.-M."/>
            <person name="Martin V."/>
            <person name="Beaufils S."/>
            <person name="Darbon-Rongere E."/>
            <person name="Bossy R."/>
            <person name="Loux V."/>
            <person name="Zagorec M."/>
        </authorList>
    </citation>
    <scope>NUCLEOTIDE SEQUENCE [LARGE SCALE GENOMIC DNA]</scope>
    <source>
        <strain evidence="4">23K</strain>
    </source>
</reference>
<evidence type="ECO:0000313" key="4">
    <source>
        <dbReference type="Proteomes" id="UP000002707"/>
    </source>
</evidence>
<dbReference type="EC" id="1.13.12.4" evidence="3"/>
<dbReference type="KEGG" id="lsa:LCA_0664"/>
<name>Q38XW1_LATSS</name>
<accession>Q38XW1</accession>
<gene>
    <name evidence="3" type="primary">loxL1N</name>
    <name evidence="3" type="ordered locus">LCA_0664</name>
</gene>
<dbReference type="Pfam" id="PF01070">
    <property type="entry name" value="FMN_dh"/>
    <property type="match status" value="1"/>
</dbReference>
<dbReference type="Proteomes" id="UP000002707">
    <property type="component" value="Chromosome"/>
</dbReference>
<dbReference type="eggNOG" id="COG1304">
    <property type="taxonomic scope" value="Bacteria"/>
</dbReference>